<dbReference type="GO" id="GO:0003677">
    <property type="term" value="F:DNA binding"/>
    <property type="evidence" value="ECO:0007669"/>
    <property type="project" value="UniProtKB-KW"/>
</dbReference>
<reference evidence="8 9" key="1">
    <citation type="submission" date="2019-08" db="EMBL/GenBank/DDBJ databases">
        <title>Deep-cultivation of Planctomycetes and their phenomic and genomic characterization uncovers novel biology.</title>
        <authorList>
            <person name="Wiegand S."/>
            <person name="Jogler M."/>
            <person name="Boedeker C."/>
            <person name="Pinto D."/>
            <person name="Vollmers J."/>
            <person name="Rivas-Marin E."/>
            <person name="Kohn T."/>
            <person name="Peeters S.H."/>
            <person name="Heuer A."/>
            <person name="Rast P."/>
            <person name="Oberbeckmann S."/>
            <person name="Bunk B."/>
            <person name="Jeske O."/>
            <person name="Meyerdierks A."/>
            <person name="Storesund J.E."/>
            <person name="Kallscheuer N."/>
            <person name="Luecker S."/>
            <person name="Lage O.M."/>
            <person name="Pohl T."/>
            <person name="Merkel B.J."/>
            <person name="Hornburger P."/>
            <person name="Mueller R.-W."/>
            <person name="Bruemmer F."/>
            <person name="Labrenz M."/>
            <person name="Spormann A.M."/>
            <person name="Op den Camp H."/>
            <person name="Overmann J."/>
            <person name="Amann R."/>
            <person name="Jetten M.S.M."/>
            <person name="Mascher T."/>
            <person name="Medema M.H."/>
            <person name="Devos D.P."/>
            <person name="Kaster A.-K."/>
            <person name="Ovreas L."/>
            <person name="Rohde M."/>
            <person name="Galperin M.Y."/>
            <person name="Jogler C."/>
        </authorList>
    </citation>
    <scope>NUCLEOTIDE SEQUENCE [LARGE SCALE GENOMIC DNA]</scope>
    <source>
        <strain evidence="8 9">OJF2</strain>
    </source>
</reference>
<dbReference type="SUPFAM" id="SSF52242">
    <property type="entry name" value="Cobalamin (vitamin B12)-binding domain"/>
    <property type="match status" value="1"/>
</dbReference>
<dbReference type="SUPFAM" id="SSF46955">
    <property type="entry name" value="Putative DNA-binding domain"/>
    <property type="match status" value="1"/>
</dbReference>
<keyword evidence="9" id="KW-1185">Reference proteome</keyword>
<keyword evidence="4" id="KW-0804">Transcription</keyword>
<dbReference type="PANTHER" id="PTHR30204">
    <property type="entry name" value="REDOX-CYCLING DRUG-SENSING TRANSCRIPTIONAL ACTIVATOR SOXR"/>
    <property type="match status" value="1"/>
</dbReference>
<dbReference type="Pfam" id="PF13411">
    <property type="entry name" value="MerR_1"/>
    <property type="match status" value="1"/>
</dbReference>
<dbReference type="RefSeq" id="WP_148592541.1">
    <property type="nucleotide sequence ID" value="NZ_CP042997.1"/>
</dbReference>
<dbReference type="CDD" id="cd01104">
    <property type="entry name" value="HTH_MlrA-CarA"/>
    <property type="match status" value="1"/>
</dbReference>
<dbReference type="PROSITE" id="PS50937">
    <property type="entry name" value="HTH_MERR_2"/>
    <property type="match status" value="1"/>
</dbReference>
<organism evidence="8 9">
    <name type="scientific">Aquisphaera giovannonii</name>
    <dbReference type="NCBI Taxonomy" id="406548"/>
    <lineage>
        <taxon>Bacteria</taxon>
        <taxon>Pseudomonadati</taxon>
        <taxon>Planctomycetota</taxon>
        <taxon>Planctomycetia</taxon>
        <taxon>Isosphaerales</taxon>
        <taxon>Isosphaeraceae</taxon>
        <taxon>Aquisphaera</taxon>
    </lineage>
</organism>
<keyword evidence="3" id="KW-0238">DNA-binding</keyword>
<evidence type="ECO:0000256" key="1">
    <source>
        <dbReference type="ARBA" id="ARBA00022491"/>
    </source>
</evidence>
<dbReference type="PROSITE" id="PS51332">
    <property type="entry name" value="B12_BINDING"/>
    <property type="match status" value="1"/>
</dbReference>
<dbReference type="OrthoDB" id="5756833at2"/>
<dbReference type="Pfam" id="PF02607">
    <property type="entry name" value="B12-binding_2"/>
    <property type="match status" value="1"/>
</dbReference>
<proteinExistence type="predicted"/>
<dbReference type="AlphaFoldDB" id="A0A5B9VYA9"/>
<dbReference type="GO" id="GO:0031419">
    <property type="term" value="F:cobalamin binding"/>
    <property type="evidence" value="ECO:0007669"/>
    <property type="project" value="InterPro"/>
</dbReference>
<feature type="region of interest" description="Disordered" evidence="5">
    <location>
        <begin position="1"/>
        <end position="23"/>
    </location>
</feature>
<dbReference type="InterPro" id="IPR036594">
    <property type="entry name" value="Meth_synthase_dom"/>
</dbReference>
<dbReference type="InterPro" id="IPR047057">
    <property type="entry name" value="MerR_fam"/>
</dbReference>
<dbReference type="EMBL" id="CP042997">
    <property type="protein sequence ID" value="QEH32977.1"/>
    <property type="molecule type" value="Genomic_DNA"/>
</dbReference>
<evidence type="ECO:0000259" key="6">
    <source>
        <dbReference type="PROSITE" id="PS50937"/>
    </source>
</evidence>
<name>A0A5B9VYA9_9BACT</name>
<keyword evidence="2" id="KW-0805">Transcription regulation</keyword>
<keyword evidence="1" id="KW-0678">Repressor</keyword>
<dbReference type="Gene3D" id="3.40.50.280">
    <property type="entry name" value="Cobalamin-binding domain"/>
    <property type="match status" value="1"/>
</dbReference>
<dbReference type="Gene3D" id="1.10.1660.10">
    <property type="match status" value="1"/>
</dbReference>
<dbReference type="SMART" id="SM00422">
    <property type="entry name" value="HTH_MERR"/>
    <property type="match status" value="1"/>
</dbReference>
<dbReference type="InterPro" id="IPR009061">
    <property type="entry name" value="DNA-bd_dom_put_sf"/>
</dbReference>
<feature type="region of interest" description="Disordered" evidence="5">
    <location>
        <begin position="335"/>
        <end position="357"/>
    </location>
</feature>
<gene>
    <name evidence="8" type="primary">ycgE</name>
    <name evidence="8" type="ORF">OJF2_14690</name>
</gene>
<evidence type="ECO:0000313" key="8">
    <source>
        <dbReference type="EMBL" id="QEH32977.1"/>
    </source>
</evidence>
<protein>
    <submittedName>
        <fullName evidence="8">HTH-type transcriptional repressor YcgE</fullName>
    </submittedName>
</protein>
<evidence type="ECO:0000256" key="4">
    <source>
        <dbReference type="ARBA" id="ARBA00023163"/>
    </source>
</evidence>
<sequence>MDTPSESIESGPRGEAAADAVRPSVPLGEADAESCPGYSIAAVSKLTGISCHTLRVWERRYGFPVPERTASGHRRYSSEQVRTLNQLARVRRATDQSVGRVIAGWNLDHHDGGLPAAAPGVVEGAGGAADGLVDLLVGGDIEGAEREFERLCEGLEPVDVVDQVIEPGLVEAGEGWFRRAYPVYKERLITVFLRRKLHGLIEATRRDDPRSQGCLVIGTVQGDRHEGGVLLLNLVMQLRGWRVLNLGTDLPVREYREAVRELGPSALALSFTLSRNIKKRFQELKVITEVPVFVGGRSIVNYQSLARGYGLIPLPGPIRDAAPALEAQWRRWMSSRAGGDAAPRAESEPQAKGSRAE</sequence>
<dbReference type="InterPro" id="IPR006158">
    <property type="entry name" value="Cobalamin-bd"/>
</dbReference>
<dbReference type="GO" id="GO:0003700">
    <property type="term" value="F:DNA-binding transcription factor activity"/>
    <property type="evidence" value="ECO:0007669"/>
    <property type="project" value="InterPro"/>
</dbReference>
<dbReference type="GO" id="GO:0046872">
    <property type="term" value="F:metal ion binding"/>
    <property type="evidence" value="ECO:0007669"/>
    <property type="project" value="InterPro"/>
</dbReference>
<evidence type="ECO:0000259" key="7">
    <source>
        <dbReference type="PROSITE" id="PS51332"/>
    </source>
</evidence>
<accession>A0A5B9VYA9</accession>
<evidence type="ECO:0000256" key="2">
    <source>
        <dbReference type="ARBA" id="ARBA00023015"/>
    </source>
</evidence>
<evidence type="ECO:0000256" key="3">
    <source>
        <dbReference type="ARBA" id="ARBA00023125"/>
    </source>
</evidence>
<evidence type="ECO:0000256" key="5">
    <source>
        <dbReference type="SAM" id="MobiDB-lite"/>
    </source>
</evidence>
<dbReference type="Gene3D" id="1.10.1240.10">
    <property type="entry name" value="Methionine synthase domain"/>
    <property type="match status" value="1"/>
</dbReference>
<dbReference type="InterPro" id="IPR036724">
    <property type="entry name" value="Cobalamin-bd_sf"/>
</dbReference>
<dbReference type="InterPro" id="IPR000551">
    <property type="entry name" value="MerR-type_HTH_dom"/>
</dbReference>
<feature type="domain" description="B12-binding" evidence="7">
    <location>
        <begin position="212"/>
        <end position="343"/>
    </location>
</feature>
<feature type="domain" description="HTH merR-type" evidence="6">
    <location>
        <begin position="37"/>
        <end position="92"/>
    </location>
</feature>
<dbReference type="PANTHER" id="PTHR30204:SF69">
    <property type="entry name" value="MERR-FAMILY TRANSCRIPTIONAL REGULATOR"/>
    <property type="match status" value="1"/>
</dbReference>
<feature type="compositionally biased region" description="Basic and acidic residues" evidence="5">
    <location>
        <begin position="343"/>
        <end position="357"/>
    </location>
</feature>
<dbReference type="KEGG" id="agv:OJF2_14690"/>
<evidence type="ECO:0000313" key="9">
    <source>
        <dbReference type="Proteomes" id="UP000324233"/>
    </source>
</evidence>
<dbReference type="InterPro" id="IPR003759">
    <property type="entry name" value="Cbl-bd_cap"/>
</dbReference>
<dbReference type="Proteomes" id="UP000324233">
    <property type="component" value="Chromosome"/>
</dbReference>